<dbReference type="PRINTS" id="PR01840">
    <property type="entry name" value="TATCFAMILY"/>
</dbReference>
<comment type="similarity">
    <text evidence="5">Belongs to the TatC family.</text>
</comment>
<sequence length="255" mass="28141">MAEPQQTEQPLLAHLLELRSRLLRMVLGVLVVLLTMLPFANAIYSRFAQPLLAHMPASSSMIAIDVISPFLTPLKLCLVLAIFVAMPWILYQVWAFVAPGLYPREKRLALPLVAASTALFYIGMAFAYYVILPVFFAFLTGTAPQGVAVMTDINHYLDFVLTIFFAFGVCFEVPVATVIMVMAGILTIDQLVAKRPYVIVGAFVIAAVLTPPDVISQTLLAVPMWLLFEIGVFCSRMLERRRRAAAESVAEEDGS</sequence>
<dbReference type="Proteomes" id="UP000246569">
    <property type="component" value="Unassembled WGS sequence"/>
</dbReference>
<dbReference type="InterPro" id="IPR002033">
    <property type="entry name" value="TatC"/>
</dbReference>
<keyword evidence="7" id="KW-1185">Reference proteome</keyword>
<dbReference type="GO" id="GO:0065002">
    <property type="term" value="P:intracellular protein transmembrane transport"/>
    <property type="evidence" value="ECO:0007669"/>
    <property type="project" value="TreeGrafter"/>
</dbReference>
<dbReference type="HAMAP" id="MF_00902">
    <property type="entry name" value="TatC"/>
    <property type="match status" value="1"/>
</dbReference>
<keyword evidence="5" id="KW-0811">Translocation</keyword>
<dbReference type="InterPro" id="IPR019820">
    <property type="entry name" value="Sec-indep_translocase_CS"/>
</dbReference>
<keyword evidence="5" id="KW-0813">Transport</keyword>
<keyword evidence="3 5" id="KW-1133">Transmembrane helix</keyword>
<dbReference type="PANTHER" id="PTHR30371:SF0">
    <property type="entry name" value="SEC-INDEPENDENT PROTEIN TRANSLOCASE PROTEIN TATC, CHLOROPLASTIC-RELATED"/>
    <property type="match status" value="1"/>
</dbReference>
<evidence type="ECO:0000256" key="3">
    <source>
        <dbReference type="ARBA" id="ARBA00022989"/>
    </source>
</evidence>
<comment type="function">
    <text evidence="5">Part of the twin-arginine translocation (Tat) system that transports large folded proteins containing a characteristic twin-arginine motif in their signal peptide across membranes. Together with TatB, TatC is part of a receptor directly interacting with Tat signal peptides.</text>
</comment>
<feature type="transmembrane region" description="Helical" evidence="5">
    <location>
        <begin position="159"/>
        <end position="185"/>
    </location>
</feature>
<proteinExistence type="inferred from homology"/>
<feature type="transmembrane region" description="Helical" evidence="5">
    <location>
        <begin position="197"/>
        <end position="214"/>
    </location>
</feature>
<gene>
    <name evidence="5" type="primary">tatC</name>
    <name evidence="6" type="ORF">C7443_102336</name>
</gene>
<feature type="transmembrane region" description="Helical" evidence="5">
    <location>
        <begin position="78"/>
        <end position="97"/>
    </location>
</feature>
<evidence type="ECO:0000256" key="4">
    <source>
        <dbReference type="ARBA" id="ARBA00023136"/>
    </source>
</evidence>
<comment type="subcellular location">
    <subcellularLocation>
        <location evidence="5">Cell membrane</location>
        <topology evidence="5">Multi-pass membrane protein</topology>
    </subcellularLocation>
    <subcellularLocation>
        <location evidence="1">Membrane</location>
        <topology evidence="1">Multi-pass membrane protein</topology>
    </subcellularLocation>
</comment>
<comment type="subunit">
    <text evidence="5">The Tat system comprises two distinct complexes: a TatABC complex, containing multiple copies of TatA, TatB and TatC subunits, and a separate TatA complex, containing only TatA subunits. Substrates initially bind to the TatABC complex, which probably triggers association of the separate TatA complex to form the active translocon.</text>
</comment>
<name>A0A317MYR7_9GAMM</name>
<dbReference type="GO" id="GO:0033281">
    <property type="term" value="C:TAT protein transport complex"/>
    <property type="evidence" value="ECO:0007669"/>
    <property type="project" value="UniProtKB-UniRule"/>
</dbReference>
<dbReference type="GO" id="GO:0043953">
    <property type="term" value="P:protein transport by the Tat complex"/>
    <property type="evidence" value="ECO:0007669"/>
    <property type="project" value="UniProtKB-UniRule"/>
</dbReference>
<accession>A0A317MYR7</accession>
<keyword evidence="5" id="KW-1003">Cell membrane</keyword>
<evidence type="ECO:0000256" key="2">
    <source>
        <dbReference type="ARBA" id="ARBA00022692"/>
    </source>
</evidence>
<feature type="transmembrane region" description="Helical" evidence="5">
    <location>
        <begin position="220"/>
        <end position="238"/>
    </location>
</feature>
<evidence type="ECO:0000313" key="7">
    <source>
        <dbReference type="Proteomes" id="UP000246569"/>
    </source>
</evidence>
<keyword evidence="5" id="KW-0653">Protein transport</keyword>
<keyword evidence="4 5" id="KW-0472">Membrane</keyword>
<dbReference type="GO" id="GO:0009977">
    <property type="term" value="F:proton motive force dependent protein transmembrane transporter activity"/>
    <property type="evidence" value="ECO:0007669"/>
    <property type="project" value="TreeGrafter"/>
</dbReference>
<reference evidence="6 7" key="1">
    <citation type="submission" date="2018-05" db="EMBL/GenBank/DDBJ databases">
        <title>Genomic Encyclopedia of Type Strains, Phase IV (KMG-IV): sequencing the most valuable type-strain genomes for metagenomic binning, comparative biology and taxonomic classification.</title>
        <authorList>
            <person name="Goeker M."/>
        </authorList>
    </citation>
    <scope>NUCLEOTIDE SEQUENCE [LARGE SCALE GENOMIC DNA]</scope>
    <source>
        <strain evidence="6 7">DSM 23606</strain>
    </source>
</reference>
<keyword evidence="2 5" id="KW-0812">Transmembrane</keyword>
<dbReference type="Pfam" id="PF00902">
    <property type="entry name" value="TatC"/>
    <property type="match status" value="1"/>
</dbReference>
<protein>
    <recommendedName>
        <fullName evidence="5">Sec-independent protein translocase protein TatC</fullName>
    </recommendedName>
</protein>
<feature type="transmembrane region" description="Helical" evidence="5">
    <location>
        <begin position="109"/>
        <end position="139"/>
    </location>
</feature>
<dbReference type="RefSeq" id="WP_342774204.1">
    <property type="nucleotide sequence ID" value="NZ_QGTJ01000002.1"/>
</dbReference>
<dbReference type="PROSITE" id="PS01218">
    <property type="entry name" value="TATC"/>
    <property type="match status" value="1"/>
</dbReference>
<dbReference type="EMBL" id="QGTJ01000002">
    <property type="protein sequence ID" value="PWV64684.1"/>
    <property type="molecule type" value="Genomic_DNA"/>
</dbReference>
<evidence type="ECO:0000256" key="1">
    <source>
        <dbReference type="ARBA" id="ARBA00004141"/>
    </source>
</evidence>
<feature type="transmembrane region" description="Helical" evidence="5">
    <location>
        <begin position="22"/>
        <end position="44"/>
    </location>
</feature>
<dbReference type="NCBIfam" id="TIGR00945">
    <property type="entry name" value="tatC"/>
    <property type="match status" value="1"/>
</dbReference>
<dbReference type="PANTHER" id="PTHR30371">
    <property type="entry name" value="SEC-INDEPENDENT PROTEIN TRANSLOCASE PROTEIN TATC"/>
    <property type="match status" value="1"/>
</dbReference>
<organism evidence="6 7">
    <name type="scientific">Plasticicumulans acidivorans</name>
    <dbReference type="NCBI Taxonomy" id="886464"/>
    <lineage>
        <taxon>Bacteria</taxon>
        <taxon>Pseudomonadati</taxon>
        <taxon>Pseudomonadota</taxon>
        <taxon>Gammaproteobacteria</taxon>
        <taxon>Candidatus Competibacteraceae</taxon>
        <taxon>Plasticicumulans</taxon>
    </lineage>
</organism>
<evidence type="ECO:0000313" key="6">
    <source>
        <dbReference type="EMBL" id="PWV64684.1"/>
    </source>
</evidence>
<dbReference type="AlphaFoldDB" id="A0A317MYR7"/>
<comment type="caution">
    <text evidence="6">The sequence shown here is derived from an EMBL/GenBank/DDBJ whole genome shotgun (WGS) entry which is preliminary data.</text>
</comment>
<evidence type="ECO:0000256" key="5">
    <source>
        <dbReference type="HAMAP-Rule" id="MF_00902"/>
    </source>
</evidence>